<proteinExistence type="predicted"/>
<feature type="transmembrane region" description="Helical" evidence="2">
    <location>
        <begin position="70"/>
        <end position="96"/>
    </location>
</feature>
<keyword evidence="4" id="KW-1185">Reference proteome</keyword>
<dbReference type="Proteomes" id="UP000054007">
    <property type="component" value="Unassembled WGS sequence"/>
</dbReference>
<sequence length="211" mass="20760">MVLPIIIAAIAASTAAAIGAVMTLATGLAAALGGPVILALGAVVAIGGTLFAAITALFVGGAAILGTMAFGGVVSFIATSVIPGGATLIGGYHLAVAVAQGAPNAAAVIGRLMASGASAIATLRVLVAERLSSIASHIVVLIPVAAHLVASGVRYILTMSVRGALHLVRAAMWIARLLGVVFGTGPAEEERDDAHENDTKTVLTDSPPTTQ</sequence>
<keyword evidence="2" id="KW-0812">Transmembrane</keyword>
<gene>
    <name evidence="3" type="ORF">CYLTODRAFT_420736</name>
</gene>
<protein>
    <submittedName>
        <fullName evidence="3">Uncharacterized protein</fullName>
    </submittedName>
</protein>
<accession>A0A0D7BH57</accession>
<feature type="transmembrane region" description="Helical" evidence="2">
    <location>
        <begin position="6"/>
        <end position="30"/>
    </location>
</feature>
<organism evidence="3 4">
    <name type="scientific">Cylindrobasidium torrendii FP15055 ss-10</name>
    <dbReference type="NCBI Taxonomy" id="1314674"/>
    <lineage>
        <taxon>Eukaryota</taxon>
        <taxon>Fungi</taxon>
        <taxon>Dikarya</taxon>
        <taxon>Basidiomycota</taxon>
        <taxon>Agaricomycotina</taxon>
        <taxon>Agaricomycetes</taxon>
        <taxon>Agaricomycetidae</taxon>
        <taxon>Agaricales</taxon>
        <taxon>Marasmiineae</taxon>
        <taxon>Physalacriaceae</taxon>
        <taxon>Cylindrobasidium</taxon>
    </lineage>
</organism>
<evidence type="ECO:0000256" key="1">
    <source>
        <dbReference type="SAM" id="MobiDB-lite"/>
    </source>
</evidence>
<feature type="region of interest" description="Disordered" evidence="1">
    <location>
        <begin position="188"/>
        <end position="211"/>
    </location>
</feature>
<evidence type="ECO:0000313" key="4">
    <source>
        <dbReference type="Proteomes" id="UP000054007"/>
    </source>
</evidence>
<feature type="transmembrane region" description="Helical" evidence="2">
    <location>
        <begin position="108"/>
        <end position="128"/>
    </location>
</feature>
<dbReference type="AlphaFoldDB" id="A0A0D7BH57"/>
<evidence type="ECO:0000313" key="3">
    <source>
        <dbReference type="EMBL" id="KIY69444.1"/>
    </source>
</evidence>
<dbReference type="EMBL" id="KN880484">
    <property type="protein sequence ID" value="KIY69444.1"/>
    <property type="molecule type" value="Genomic_DNA"/>
</dbReference>
<name>A0A0D7BH57_9AGAR</name>
<feature type="transmembrane region" description="Helical" evidence="2">
    <location>
        <begin position="37"/>
        <end position="64"/>
    </location>
</feature>
<feature type="transmembrane region" description="Helical" evidence="2">
    <location>
        <begin position="134"/>
        <end position="157"/>
    </location>
</feature>
<keyword evidence="2" id="KW-1133">Transmembrane helix</keyword>
<feature type="compositionally biased region" description="Polar residues" evidence="1">
    <location>
        <begin position="200"/>
        <end position="211"/>
    </location>
</feature>
<evidence type="ECO:0000256" key="2">
    <source>
        <dbReference type="SAM" id="Phobius"/>
    </source>
</evidence>
<keyword evidence="2" id="KW-0472">Membrane</keyword>
<reference evidence="3 4" key="1">
    <citation type="journal article" date="2015" name="Fungal Genet. Biol.">
        <title>Evolution of novel wood decay mechanisms in Agaricales revealed by the genome sequences of Fistulina hepatica and Cylindrobasidium torrendii.</title>
        <authorList>
            <person name="Floudas D."/>
            <person name="Held B.W."/>
            <person name="Riley R."/>
            <person name="Nagy L.G."/>
            <person name="Koehler G."/>
            <person name="Ransdell A.S."/>
            <person name="Younus H."/>
            <person name="Chow J."/>
            <person name="Chiniquy J."/>
            <person name="Lipzen A."/>
            <person name="Tritt A."/>
            <person name="Sun H."/>
            <person name="Haridas S."/>
            <person name="LaButti K."/>
            <person name="Ohm R.A."/>
            <person name="Kues U."/>
            <person name="Blanchette R.A."/>
            <person name="Grigoriev I.V."/>
            <person name="Minto R.E."/>
            <person name="Hibbett D.S."/>
        </authorList>
    </citation>
    <scope>NUCLEOTIDE SEQUENCE [LARGE SCALE GENOMIC DNA]</scope>
    <source>
        <strain evidence="3 4">FP15055 ss-10</strain>
    </source>
</reference>